<evidence type="ECO:0000313" key="2">
    <source>
        <dbReference type="EMBL" id="PKZ67547.1"/>
    </source>
</evidence>
<dbReference type="AlphaFoldDB" id="A0A2I1REJ1"/>
<protein>
    <submittedName>
        <fullName evidence="2">Uncharacterized protein</fullName>
    </submittedName>
</protein>
<organism evidence="2 3">
    <name type="scientific">Gordonia terrae</name>
    <dbReference type="NCBI Taxonomy" id="2055"/>
    <lineage>
        <taxon>Bacteria</taxon>
        <taxon>Bacillati</taxon>
        <taxon>Actinomycetota</taxon>
        <taxon>Actinomycetes</taxon>
        <taxon>Mycobacteriales</taxon>
        <taxon>Gordoniaceae</taxon>
        <taxon>Gordonia</taxon>
    </lineage>
</organism>
<accession>A0A2I1REJ1</accession>
<reference evidence="2 3" key="1">
    <citation type="submission" date="2017-12" db="EMBL/GenBank/DDBJ databases">
        <title>Phylogenetic diversity of female urinary microbiome.</title>
        <authorList>
            <person name="Thomas-White K."/>
            <person name="Wolfe A.J."/>
        </authorList>
    </citation>
    <scope>NUCLEOTIDE SEQUENCE [LARGE SCALE GENOMIC DNA]</scope>
    <source>
        <strain evidence="2 3">UMB0777</strain>
    </source>
</reference>
<dbReference type="RefSeq" id="WP_101818899.1">
    <property type="nucleotide sequence ID" value="NZ_CP096585.1"/>
</dbReference>
<proteinExistence type="predicted"/>
<dbReference type="EMBL" id="PKJC01000001">
    <property type="protein sequence ID" value="PKZ67547.1"/>
    <property type="molecule type" value="Genomic_DNA"/>
</dbReference>
<dbReference type="Proteomes" id="UP000234662">
    <property type="component" value="Unassembled WGS sequence"/>
</dbReference>
<comment type="caution">
    <text evidence="2">The sequence shown here is derived from an EMBL/GenBank/DDBJ whole genome shotgun (WGS) entry which is preliminary data.</text>
</comment>
<dbReference type="STRING" id="2055.BCM27_12795"/>
<name>A0A2I1REJ1_9ACTN</name>
<gene>
    <name evidence="2" type="ORF">CYJ73_02495</name>
</gene>
<sequence>MPFSDDDLEAFYRDVEARTAFRDQPRPARRGGVDYPACPTPDKLPFASPADAREGIDRLRRHLIGTSSELRYYECSCGAWHITSSAQLIHRRVPPPAARRRKGKKKR</sequence>
<feature type="region of interest" description="Disordered" evidence="1">
    <location>
        <begin position="23"/>
        <end position="50"/>
    </location>
</feature>
<evidence type="ECO:0000256" key="1">
    <source>
        <dbReference type="SAM" id="MobiDB-lite"/>
    </source>
</evidence>
<evidence type="ECO:0000313" key="3">
    <source>
        <dbReference type="Proteomes" id="UP000234662"/>
    </source>
</evidence>